<dbReference type="PANTHER" id="PTHR47623">
    <property type="entry name" value="OS09G0287300 PROTEIN"/>
    <property type="match status" value="1"/>
</dbReference>
<reference evidence="1" key="1">
    <citation type="journal article" date="2014" name="Int. J. Syst. Evol. Microbiol.">
        <title>Complete genome sequence of Corynebacterium casei LMG S-19264T (=DSM 44701T), isolated from a smear-ripened cheese.</title>
        <authorList>
            <consortium name="US DOE Joint Genome Institute (JGI-PGF)"/>
            <person name="Walter F."/>
            <person name="Albersmeier A."/>
            <person name="Kalinowski J."/>
            <person name="Ruckert C."/>
        </authorList>
    </citation>
    <scope>NUCLEOTIDE SEQUENCE</scope>
    <source>
        <strain evidence="1">CGMCC 1.15095</strain>
    </source>
</reference>
<dbReference type="Pfam" id="PF00300">
    <property type="entry name" value="His_Phos_1"/>
    <property type="match status" value="1"/>
</dbReference>
<dbReference type="Proteomes" id="UP000608154">
    <property type="component" value="Unassembled WGS sequence"/>
</dbReference>
<keyword evidence="2" id="KW-1185">Reference proteome</keyword>
<name>A0A916TQ96_9SPHN</name>
<accession>A0A916TQ96</accession>
<organism evidence="1 2">
    <name type="scientific">Novosphingobium endophyticum</name>
    <dbReference type="NCBI Taxonomy" id="1955250"/>
    <lineage>
        <taxon>Bacteria</taxon>
        <taxon>Pseudomonadati</taxon>
        <taxon>Pseudomonadota</taxon>
        <taxon>Alphaproteobacteria</taxon>
        <taxon>Sphingomonadales</taxon>
        <taxon>Sphingomonadaceae</taxon>
        <taxon>Novosphingobium</taxon>
    </lineage>
</organism>
<evidence type="ECO:0000313" key="1">
    <source>
        <dbReference type="EMBL" id="GGB86883.1"/>
    </source>
</evidence>
<dbReference type="AlphaFoldDB" id="A0A916TQ96"/>
<dbReference type="EMBL" id="BMHK01000001">
    <property type="protein sequence ID" value="GGB86883.1"/>
    <property type="molecule type" value="Genomic_DNA"/>
</dbReference>
<comment type="caution">
    <text evidence="1">The sequence shown here is derived from an EMBL/GenBank/DDBJ whole genome shotgun (WGS) entry which is preliminary data.</text>
</comment>
<dbReference type="SUPFAM" id="SSF53254">
    <property type="entry name" value="Phosphoglycerate mutase-like"/>
    <property type="match status" value="1"/>
</dbReference>
<dbReference type="InterPro" id="IPR013078">
    <property type="entry name" value="His_Pase_superF_clade-1"/>
</dbReference>
<protein>
    <submittedName>
        <fullName evidence="1">Phosphoglycerate mutase</fullName>
    </submittedName>
</protein>
<sequence>MPSPDREFTAYMKILGIFRHAKSDWNDARLRDFDRPLNERGRKGAGVMGKHICGHGVGWQRFLASPAVRVTQTIELASQAVGQAPPVTWDRRIYLANSATLMDVLREQDGNPESLMLIGHNPGLEDLIFDLVPDDGTNPLRDMVEEKFPTAAYAVLELDVERWADIEENCARLVHLTRPRDLDPALGPGLPD</sequence>
<reference evidence="1" key="2">
    <citation type="submission" date="2020-09" db="EMBL/GenBank/DDBJ databases">
        <authorList>
            <person name="Sun Q."/>
            <person name="Zhou Y."/>
        </authorList>
    </citation>
    <scope>NUCLEOTIDE SEQUENCE</scope>
    <source>
        <strain evidence="1">CGMCC 1.15095</strain>
    </source>
</reference>
<proteinExistence type="predicted"/>
<dbReference type="InterPro" id="IPR029033">
    <property type="entry name" value="His_PPase_superfam"/>
</dbReference>
<evidence type="ECO:0000313" key="2">
    <source>
        <dbReference type="Proteomes" id="UP000608154"/>
    </source>
</evidence>
<dbReference type="CDD" id="cd07067">
    <property type="entry name" value="HP_PGM_like"/>
    <property type="match status" value="1"/>
</dbReference>
<gene>
    <name evidence="1" type="ORF">GCM10011494_01490</name>
</gene>
<dbReference type="Gene3D" id="3.40.50.1240">
    <property type="entry name" value="Phosphoglycerate mutase-like"/>
    <property type="match status" value="1"/>
</dbReference>
<dbReference type="PANTHER" id="PTHR47623:SF1">
    <property type="entry name" value="OS09G0287300 PROTEIN"/>
    <property type="match status" value="1"/>
</dbReference>